<dbReference type="InterPro" id="IPR050738">
    <property type="entry name" value="Sulfatase"/>
</dbReference>
<comment type="similarity">
    <text evidence="1">Belongs to the sulfatase family.</text>
</comment>
<name>A0A7V5H1S6_CALAY</name>
<organism evidence="4">
    <name type="scientific">Caldithrix abyssi</name>
    <dbReference type="NCBI Taxonomy" id="187145"/>
    <lineage>
        <taxon>Bacteria</taxon>
        <taxon>Pseudomonadati</taxon>
        <taxon>Calditrichota</taxon>
        <taxon>Calditrichia</taxon>
        <taxon>Calditrichales</taxon>
        <taxon>Calditrichaceae</taxon>
        <taxon>Caldithrix</taxon>
    </lineage>
</organism>
<dbReference type="Gene3D" id="3.30.1120.10">
    <property type="match status" value="1"/>
</dbReference>
<evidence type="ECO:0000313" key="4">
    <source>
        <dbReference type="EMBL" id="HHE54286.1"/>
    </source>
</evidence>
<evidence type="ECO:0000256" key="1">
    <source>
        <dbReference type="ARBA" id="ARBA00008779"/>
    </source>
</evidence>
<accession>A0A7V5H1S6</accession>
<feature type="non-terminal residue" evidence="4">
    <location>
        <position position="401"/>
    </location>
</feature>
<keyword evidence="2" id="KW-0378">Hydrolase</keyword>
<dbReference type="AlphaFoldDB" id="A0A7V5H1S6"/>
<sequence>MIDLLEDQAYLTQKYTHRAVNFIKKHKDQPFFLYLAHSMPHVPINASEKFKGKSAQGLYGDVIQEIDWSVGQIMQTLKDLGLDEKTMVIFTSDNGPWLNFGNWAGSAGPLREGKGTAWEGGVRVPCIMRWPGKFPAGRVTDQLASTLDLLPTICRLTGAPLPNRKIDGLDLSDFILGRSEKSPRKEFYYYYDGQLRAVRRGEWKLVFPHRYRSYEIVEPGNDGNPGPYAYQTCGVELYNLKNDVGERRDVAAQYQQIVKELQQLADSVRAELGDALTGVKGRAVREPGKKFKPRAENVPNLAQGKTLKLVNPPSPRYSRGGIGVLLDGQLASDDFHDDRWLGFEGVDLEAVIDLGQVTPVKQLAISLLEDQVSWIFFPKKIDFFVSKDGKHYQHVKSLSTP</sequence>
<dbReference type="GO" id="GO:0004065">
    <property type="term" value="F:arylsulfatase activity"/>
    <property type="evidence" value="ECO:0007669"/>
    <property type="project" value="TreeGrafter"/>
</dbReference>
<proteinExistence type="inferred from homology"/>
<dbReference type="InterPro" id="IPR000917">
    <property type="entry name" value="Sulfatase_N"/>
</dbReference>
<dbReference type="Pfam" id="PF14707">
    <property type="entry name" value="Sulfatase_C"/>
    <property type="match status" value="1"/>
</dbReference>
<dbReference type="PANTHER" id="PTHR42693:SF53">
    <property type="entry name" value="ENDO-4-O-SULFATASE"/>
    <property type="match status" value="1"/>
</dbReference>
<evidence type="ECO:0000256" key="2">
    <source>
        <dbReference type="ARBA" id="ARBA00022801"/>
    </source>
</evidence>
<dbReference type="Pfam" id="PF00884">
    <property type="entry name" value="Sulfatase"/>
    <property type="match status" value="1"/>
</dbReference>
<reference evidence="4" key="1">
    <citation type="journal article" date="2020" name="mSystems">
        <title>Genome- and Community-Level Interaction Insights into Carbon Utilization and Element Cycling Functions of Hydrothermarchaeota in Hydrothermal Sediment.</title>
        <authorList>
            <person name="Zhou Z."/>
            <person name="Liu Y."/>
            <person name="Xu W."/>
            <person name="Pan J."/>
            <person name="Luo Z.H."/>
            <person name="Li M."/>
        </authorList>
    </citation>
    <scope>NUCLEOTIDE SEQUENCE [LARGE SCALE GENOMIC DNA]</scope>
    <source>
        <strain evidence="4">HyVt-76</strain>
    </source>
</reference>
<feature type="domain" description="Sulfatase N-terminal" evidence="3">
    <location>
        <begin position="9"/>
        <end position="159"/>
    </location>
</feature>
<protein>
    <recommendedName>
        <fullName evidence="3">Sulfatase N-terminal domain-containing protein</fullName>
    </recommendedName>
</protein>
<dbReference type="EMBL" id="DRTD01000056">
    <property type="protein sequence ID" value="HHE54286.1"/>
    <property type="molecule type" value="Genomic_DNA"/>
</dbReference>
<gene>
    <name evidence="4" type="ORF">ENL21_00775</name>
</gene>
<dbReference type="PANTHER" id="PTHR42693">
    <property type="entry name" value="ARYLSULFATASE FAMILY MEMBER"/>
    <property type="match status" value="1"/>
</dbReference>
<dbReference type="InterPro" id="IPR017850">
    <property type="entry name" value="Alkaline_phosphatase_core_sf"/>
</dbReference>
<evidence type="ECO:0000259" key="3">
    <source>
        <dbReference type="Pfam" id="PF00884"/>
    </source>
</evidence>
<comment type="caution">
    <text evidence="4">The sequence shown here is derived from an EMBL/GenBank/DDBJ whole genome shotgun (WGS) entry which is preliminary data.</text>
</comment>
<dbReference type="Gene3D" id="3.40.720.10">
    <property type="entry name" value="Alkaline Phosphatase, subunit A"/>
    <property type="match status" value="1"/>
</dbReference>
<dbReference type="Proteomes" id="UP000886111">
    <property type="component" value="Unassembled WGS sequence"/>
</dbReference>
<dbReference type="SUPFAM" id="SSF53649">
    <property type="entry name" value="Alkaline phosphatase-like"/>
    <property type="match status" value="1"/>
</dbReference>